<keyword evidence="8" id="KW-1185">Reference proteome</keyword>
<dbReference type="GO" id="GO:0003723">
    <property type="term" value="F:RNA binding"/>
    <property type="evidence" value="ECO:0007669"/>
    <property type="project" value="UniProtKB-KW"/>
</dbReference>
<dbReference type="FunFam" id="3.10.290.10:FF:000003">
    <property type="entry name" value="Pseudouridine synthase"/>
    <property type="match status" value="1"/>
</dbReference>
<dbReference type="Gene3D" id="3.10.290.10">
    <property type="entry name" value="RNA-binding S4 domain"/>
    <property type="match status" value="1"/>
</dbReference>
<dbReference type="STRING" id="1423738.FC84_GL001346"/>
<keyword evidence="2 4" id="KW-0694">RNA-binding</keyword>
<dbReference type="PANTHER" id="PTHR47683:SF2">
    <property type="entry name" value="RNA-BINDING S4 DOMAIN-CONTAINING PROTEIN"/>
    <property type="match status" value="1"/>
</dbReference>
<dbReference type="InterPro" id="IPR050343">
    <property type="entry name" value="RsuA_PseudoU_synthase"/>
</dbReference>
<dbReference type="AlphaFoldDB" id="A0A0R2BSJ3"/>
<keyword evidence="3 5" id="KW-0413">Isomerase</keyword>
<evidence type="ECO:0000256" key="4">
    <source>
        <dbReference type="PROSITE-ProRule" id="PRU00182"/>
    </source>
</evidence>
<proteinExistence type="inferred from homology"/>
<dbReference type="CDD" id="cd00165">
    <property type="entry name" value="S4"/>
    <property type="match status" value="1"/>
</dbReference>
<dbReference type="SMART" id="SM00363">
    <property type="entry name" value="S4"/>
    <property type="match status" value="1"/>
</dbReference>
<evidence type="ECO:0000256" key="5">
    <source>
        <dbReference type="RuleBase" id="RU003887"/>
    </source>
</evidence>
<protein>
    <recommendedName>
        <fullName evidence="5">Pseudouridine synthase</fullName>
        <ecNumber evidence="5">5.4.99.-</ecNumber>
    </recommendedName>
</protein>
<dbReference type="Gene3D" id="3.30.70.580">
    <property type="entry name" value="Pseudouridine synthase I, catalytic domain, N-terminal subdomain"/>
    <property type="match status" value="1"/>
</dbReference>
<dbReference type="InterPro" id="IPR036986">
    <property type="entry name" value="S4_RNA-bd_sf"/>
</dbReference>
<evidence type="ECO:0000256" key="1">
    <source>
        <dbReference type="ARBA" id="ARBA00008348"/>
    </source>
</evidence>
<dbReference type="CDD" id="cd02870">
    <property type="entry name" value="PseudoU_synth_RsuA_like"/>
    <property type="match status" value="1"/>
</dbReference>
<reference evidence="7 8" key="1">
    <citation type="journal article" date="2015" name="Genome Announc.">
        <title>Expanding the biotechnology potential of lactobacilli through comparative genomics of 213 strains and associated genera.</title>
        <authorList>
            <person name="Sun Z."/>
            <person name="Harris H.M."/>
            <person name="McCann A."/>
            <person name="Guo C."/>
            <person name="Argimon S."/>
            <person name="Zhang W."/>
            <person name="Yang X."/>
            <person name="Jeffery I.B."/>
            <person name="Cooney J.C."/>
            <person name="Kagawa T.F."/>
            <person name="Liu W."/>
            <person name="Song Y."/>
            <person name="Salvetti E."/>
            <person name="Wrobel A."/>
            <person name="Rasinkangas P."/>
            <person name="Parkhill J."/>
            <person name="Rea M.C."/>
            <person name="O'Sullivan O."/>
            <person name="Ritari J."/>
            <person name="Douillard F.P."/>
            <person name="Paul Ross R."/>
            <person name="Yang R."/>
            <person name="Briner A.E."/>
            <person name="Felis G.E."/>
            <person name="de Vos W.M."/>
            <person name="Barrangou R."/>
            <person name="Klaenhammer T.R."/>
            <person name="Caufield P.W."/>
            <person name="Cui Y."/>
            <person name="Zhang H."/>
            <person name="O'Toole P.W."/>
        </authorList>
    </citation>
    <scope>NUCLEOTIDE SEQUENCE [LARGE SCALE GENOMIC DNA]</scope>
    <source>
        <strain evidence="7 8">DSM 20335</strain>
    </source>
</reference>
<dbReference type="Gene3D" id="3.30.70.1560">
    <property type="entry name" value="Alpha-L RNA-binding motif"/>
    <property type="match status" value="1"/>
</dbReference>
<dbReference type="OrthoDB" id="9807213at2"/>
<feature type="domain" description="RNA-binding S4" evidence="6">
    <location>
        <begin position="8"/>
        <end position="65"/>
    </location>
</feature>
<dbReference type="FunFam" id="3.30.70.1560:FF:000001">
    <property type="entry name" value="Pseudouridine synthase"/>
    <property type="match status" value="1"/>
</dbReference>
<dbReference type="SUPFAM" id="SSF55174">
    <property type="entry name" value="Alpha-L RNA-binding motif"/>
    <property type="match status" value="1"/>
</dbReference>
<evidence type="ECO:0000313" key="7">
    <source>
        <dbReference type="EMBL" id="KRM79179.1"/>
    </source>
</evidence>
<dbReference type="SUPFAM" id="SSF55120">
    <property type="entry name" value="Pseudouridine synthase"/>
    <property type="match status" value="1"/>
</dbReference>
<comment type="similarity">
    <text evidence="1 5">Belongs to the pseudouridine synthase RsuA family.</text>
</comment>
<dbReference type="InterPro" id="IPR018496">
    <property type="entry name" value="PsdUridine_synth_RsuA/RluB_CS"/>
</dbReference>
<dbReference type="EMBL" id="AYYK01000004">
    <property type="protein sequence ID" value="KRM79179.1"/>
    <property type="molecule type" value="Genomic_DNA"/>
</dbReference>
<dbReference type="InterPro" id="IPR042092">
    <property type="entry name" value="PsdUridine_s_RsuA/RluB/E/F_cat"/>
</dbReference>
<dbReference type="InterPro" id="IPR020094">
    <property type="entry name" value="TruA/RsuA/RluB/E/F_N"/>
</dbReference>
<evidence type="ECO:0000256" key="3">
    <source>
        <dbReference type="ARBA" id="ARBA00023235"/>
    </source>
</evidence>
<sequence>MKPTQTEQRLQKVIANAGVTSRRKAEELIKTGRVTVNGEIVRELGTKVDPKVKIEVDGVPIDKHQKTVTYAFYKPRGVISAVSDDKHRKVVTDYFADKDLRLYPIGRLDYDTSGLLLVTNDGELANLLMHPKFRIDKTYYAKVEGIPNAQALKKLREGVSIHGRKTAPAKVWIENRNQAKNTALVGLTIHEGMNHQVKLMLRDVGHSVMKLKREQVAFIDLSGLQPGEARRLSNSEVEHLLELARGQNKSR</sequence>
<dbReference type="GO" id="GO:0120159">
    <property type="term" value="F:rRNA pseudouridine synthase activity"/>
    <property type="evidence" value="ECO:0007669"/>
    <property type="project" value="UniProtKB-ARBA"/>
</dbReference>
<dbReference type="InterPro" id="IPR000748">
    <property type="entry name" value="PsdUridine_synth_RsuA/RluB/E/F"/>
</dbReference>
<dbReference type="Pfam" id="PF01479">
    <property type="entry name" value="S4"/>
    <property type="match status" value="1"/>
</dbReference>
<dbReference type="InterPro" id="IPR002942">
    <property type="entry name" value="S4_RNA-bd"/>
</dbReference>
<dbReference type="PROSITE" id="PS50889">
    <property type="entry name" value="S4"/>
    <property type="match status" value="1"/>
</dbReference>
<gene>
    <name evidence="7" type="ORF">FC84_GL001346</name>
</gene>
<accession>A0A0R2BSJ3</accession>
<evidence type="ECO:0000259" key="6">
    <source>
        <dbReference type="SMART" id="SM00363"/>
    </source>
</evidence>
<dbReference type="GO" id="GO:0005829">
    <property type="term" value="C:cytosol"/>
    <property type="evidence" value="ECO:0007669"/>
    <property type="project" value="UniProtKB-ARBA"/>
</dbReference>
<dbReference type="GO" id="GO:0000455">
    <property type="term" value="P:enzyme-directed rRNA pseudouridine synthesis"/>
    <property type="evidence" value="ECO:0007669"/>
    <property type="project" value="UniProtKB-ARBA"/>
</dbReference>
<dbReference type="EC" id="5.4.99.-" evidence="5"/>
<evidence type="ECO:0000256" key="2">
    <source>
        <dbReference type="ARBA" id="ARBA00022884"/>
    </source>
</evidence>
<name>A0A0R2BSJ3_9LACO</name>
<evidence type="ECO:0000313" key="8">
    <source>
        <dbReference type="Proteomes" id="UP000051813"/>
    </source>
</evidence>
<dbReference type="NCBIfam" id="TIGR00093">
    <property type="entry name" value="pseudouridine synthase"/>
    <property type="match status" value="1"/>
</dbReference>
<dbReference type="InterPro" id="IPR006145">
    <property type="entry name" value="PsdUridine_synth_RsuA/RluA"/>
</dbReference>
<comment type="caution">
    <text evidence="7">The sequence shown here is derived from an EMBL/GenBank/DDBJ whole genome shotgun (WGS) entry which is preliminary data.</text>
</comment>
<dbReference type="Proteomes" id="UP000051813">
    <property type="component" value="Unassembled WGS sequence"/>
</dbReference>
<organism evidence="7 8">
    <name type="scientific">Lapidilactobacillus dextrinicus DSM 20335</name>
    <dbReference type="NCBI Taxonomy" id="1423738"/>
    <lineage>
        <taxon>Bacteria</taxon>
        <taxon>Bacillati</taxon>
        <taxon>Bacillota</taxon>
        <taxon>Bacilli</taxon>
        <taxon>Lactobacillales</taxon>
        <taxon>Lactobacillaceae</taxon>
        <taxon>Lapidilactobacillus</taxon>
    </lineage>
</organism>
<dbReference type="InterPro" id="IPR020103">
    <property type="entry name" value="PsdUridine_synth_cat_dom_sf"/>
</dbReference>
<dbReference type="PANTHER" id="PTHR47683">
    <property type="entry name" value="PSEUDOURIDINE SYNTHASE FAMILY PROTEIN-RELATED"/>
    <property type="match status" value="1"/>
</dbReference>
<dbReference type="Pfam" id="PF00849">
    <property type="entry name" value="PseudoU_synth_2"/>
    <property type="match status" value="1"/>
</dbReference>
<dbReference type="PATRIC" id="fig|1423738.3.peg.1360"/>
<dbReference type="PROSITE" id="PS01149">
    <property type="entry name" value="PSI_RSU"/>
    <property type="match status" value="1"/>
</dbReference>
<dbReference type="RefSeq" id="WP_057754888.1">
    <property type="nucleotide sequence ID" value="NZ_AYYK01000004.1"/>
</dbReference>